<gene>
    <name evidence="1" type="ORF">HBR001_LOCUS2044</name>
</gene>
<dbReference type="Proteomes" id="UP001162031">
    <property type="component" value="Unassembled WGS sequence"/>
</dbReference>
<keyword evidence="2" id="KW-1185">Reference proteome</keyword>
<organism evidence="1 2">
    <name type="scientific">Hyaloperonospora brassicae</name>
    <name type="common">Brassica downy mildew</name>
    <name type="synonym">Peronospora brassicae</name>
    <dbReference type="NCBI Taxonomy" id="162125"/>
    <lineage>
        <taxon>Eukaryota</taxon>
        <taxon>Sar</taxon>
        <taxon>Stramenopiles</taxon>
        <taxon>Oomycota</taxon>
        <taxon>Peronosporomycetes</taxon>
        <taxon>Peronosporales</taxon>
        <taxon>Peronosporaceae</taxon>
        <taxon>Hyaloperonospora</taxon>
    </lineage>
</organism>
<accession>A0AAV0TCT4</accession>
<reference evidence="1" key="1">
    <citation type="submission" date="2022-12" db="EMBL/GenBank/DDBJ databases">
        <authorList>
            <person name="Webb A."/>
        </authorList>
    </citation>
    <scope>NUCLEOTIDE SEQUENCE</scope>
    <source>
        <strain evidence="1">Hp1</strain>
    </source>
</reference>
<dbReference type="PANTHER" id="PTHR46586:SF3">
    <property type="entry name" value="ANKYRIN REPEAT-CONTAINING PROTEIN"/>
    <property type="match status" value="1"/>
</dbReference>
<name>A0AAV0TCT4_HYABA</name>
<dbReference type="SUPFAM" id="SSF48403">
    <property type="entry name" value="Ankyrin repeat"/>
    <property type="match status" value="1"/>
</dbReference>
<proteinExistence type="predicted"/>
<protein>
    <recommendedName>
        <fullName evidence="3">RxLR effector candidate protein</fullName>
    </recommendedName>
</protein>
<dbReference type="InterPro" id="IPR002110">
    <property type="entry name" value="Ankyrin_rpt"/>
</dbReference>
<comment type="caution">
    <text evidence="1">The sequence shown here is derived from an EMBL/GenBank/DDBJ whole genome shotgun (WGS) entry which is preliminary data.</text>
</comment>
<dbReference type="EMBL" id="CANTFL010000221">
    <property type="protein sequence ID" value="CAI5718651.1"/>
    <property type="molecule type" value="Genomic_DNA"/>
</dbReference>
<evidence type="ECO:0000313" key="1">
    <source>
        <dbReference type="EMBL" id="CAI5718651.1"/>
    </source>
</evidence>
<dbReference type="Gene3D" id="1.25.40.20">
    <property type="entry name" value="Ankyrin repeat-containing domain"/>
    <property type="match status" value="3"/>
</dbReference>
<dbReference type="Pfam" id="PF13637">
    <property type="entry name" value="Ank_4"/>
    <property type="match status" value="1"/>
</dbReference>
<dbReference type="InterPro" id="IPR036770">
    <property type="entry name" value="Ankyrin_rpt-contain_sf"/>
</dbReference>
<evidence type="ECO:0008006" key="3">
    <source>
        <dbReference type="Google" id="ProtNLM"/>
    </source>
</evidence>
<dbReference type="AlphaFoldDB" id="A0AAV0TCT4"/>
<evidence type="ECO:0000313" key="2">
    <source>
        <dbReference type="Proteomes" id="UP001162031"/>
    </source>
</evidence>
<sequence length="567" mass="64145">MASPASPSFRPAFVCVEVVVRQHARVHALGHVVVQLKALLDVSKVLSVAVAAQNQPPESQSLHLLTHAAAREKRKVVNWSSELVRCYQQFQFQTALNSAAARGFFAGVRWLRSSYYPKGQFHGAERAALYGGNLQMLQYLHGEFGNKMVDDAAVDSQDAVAHAAANGRLDLVQWYCTMKGPYAFGWNAMDAAVAQNRMEVVQYLDSVLGNRCTRRGLEKAALHGHLEVIQWLNDSRYYEIRSFKSLENAIAGGHLHIVQYVMKNVMLAYTSWMQAALTAAVTYGQRHILQWLHDRVSADSSGFHSRFRFEIYTNMLYAVAKNGHLGVLQWLHANRYPVHCRRAHVVRGAATGGHKRIIKWMEETFPSLSRQRHRIRVDGAASFGDLQMIQWLYRQGYRLTARAMDDAAAGGHLSILCWAHRSIGHLCCTVAAMDRAAANGHLDCIKFLHQNRNEGCTTAAMDGAARNGHFEVVQFLYWNRSEYCTALAGESRSVPVLQFLKEHNRLRSRLPKTVEAAARGDLELLQWLHDHDRRHFGFETIVDKAREHDHFHVLCWLETLPEAGRYL</sequence>
<dbReference type="PANTHER" id="PTHR46586">
    <property type="entry name" value="ANKYRIN REPEAT-CONTAINING PROTEIN"/>
    <property type="match status" value="1"/>
</dbReference>
<dbReference type="InterPro" id="IPR052050">
    <property type="entry name" value="SecEffector_AnkRepeat"/>
</dbReference>